<keyword evidence="2" id="KW-1185">Reference proteome</keyword>
<accession>A0A4V1MS27</accession>
<name>A0A4V1MS27_9BURK</name>
<proteinExistence type="predicted"/>
<comment type="caution">
    <text evidence="1">The sequence shown here is derived from an EMBL/GenBank/DDBJ whole genome shotgun (WGS) entry which is preliminary data.</text>
</comment>
<organism evidence="1 2">
    <name type="scientific">Achromobacter aloeverae</name>
    <dbReference type="NCBI Taxonomy" id="1750518"/>
    <lineage>
        <taxon>Bacteria</taxon>
        <taxon>Pseudomonadati</taxon>
        <taxon>Pseudomonadota</taxon>
        <taxon>Betaproteobacteria</taxon>
        <taxon>Burkholderiales</taxon>
        <taxon>Alcaligenaceae</taxon>
        <taxon>Achromobacter</taxon>
    </lineage>
</organism>
<dbReference type="EMBL" id="PYAL01000004">
    <property type="protein sequence ID" value="RXN88020.1"/>
    <property type="molecule type" value="Genomic_DNA"/>
</dbReference>
<dbReference type="Proteomes" id="UP000290849">
    <property type="component" value="Unassembled WGS sequence"/>
</dbReference>
<evidence type="ECO:0000313" key="1">
    <source>
        <dbReference type="EMBL" id="RXN88020.1"/>
    </source>
</evidence>
<gene>
    <name evidence="1" type="ORF">C7R54_15705</name>
</gene>
<dbReference type="OrthoDB" id="8974596at2"/>
<dbReference type="RefSeq" id="WP_129151388.1">
    <property type="nucleotide sequence ID" value="NZ_JBHSDO010000011.1"/>
</dbReference>
<reference evidence="1 2" key="1">
    <citation type="journal article" date="2017" name="Int. J. Syst. Evol. Microbiol.">
        <title>Achromobacter aloeverae sp. nov., isolated from the root of Aloe vera (L.) Burm.f.</title>
        <authorList>
            <person name="Kuncharoen N."/>
            <person name="Muramatsu Y."/>
            <person name="Shibata C."/>
            <person name="Kamakura Y."/>
            <person name="Nakagawa Y."/>
            <person name="Tanasupawat S."/>
        </authorList>
    </citation>
    <scope>NUCLEOTIDE SEQUENCE [LARGE SCALE GENOMIC DNA]</scope>
    <source>
        <strain evidence="1 2">AVA-1</strain>
    </source>
</reference>
<evidence type="ECO:0008006" key="3">
    <source>
        <dbReference type="Google" id="ProtNLM"/>
    </source>
</evidence>
<evidence type="ECO:0000313" key="2">
    <source>
        <dbReference type="Proteomes" id="UP000290849"/>
    </source>
</evidence>
<dbReference type="AlphaFoldDB" id="A0A4V1MS27"/>
<sequence length="355" mass="35098">MVAAAVGVGTAVAGVAGSAMSSSASKSAANQQADAAQNASDQQWQMFQQYQQNLAPYMGAGQTGLAALLGMLGLPTTGITAGQSGQGETEQQIRDRLTPQFTTTQGGTKGTGGWVDSGGYYGDSGGASQVWDPNAGGTGGYDVVDQAGLDAAVQAELAKQNQATQQAAGAFSGLGSLLTTPFSFDASDLENTPGYQFTLQQGLKSLNNQNSAMGLGLSGAQQKGLLSYATGLADNTYGQQYNRALQAYNTNYGIANDMYNRLAGLAGMGQNAAAGVGNAGLQTANTAGNYATQAANAGAAGTIGSANALSSGLSGISNGLGLYSLLGGGGSGGLTANGSIYGTALNGVPGVSGWS</sequence>
<protein>
    <recommendedName>
        <fullName evidence="3">DNA transfer protein</fullName>
    </recommendedName>
</protein>